<comment type="caution">
    <text evidence="1">The sequence shown here is derived from an EMBL/GenBank/DDBJ whole genome shotgun (WGS) entry which is preliminary data.</text>
</comment>
<keyword evidence="2" id="KW-1185">Reference proteome</keyword>
<dbReference type="EMBL" id="BMIB01000002">
    <property type="protein sequence ID" value="GGH63668.1"/>
    <property type="molecule type" value="Genomic_DNA"/>
</dbReference>
<reference evidence="1" key="2">
    <citation type="submission" date="2020-09" db="EMBL/GenBank/DDBJ databases">
        <authorList>
            <person name="Sun Q."/>
            <person name="Zhou Y."/>
        </authorList>
    </citation>
    <scope>NUCLEOTIDE SEQUENCE</scope>
    <source>
        <strain evidence="1">CGMCC 1.15290</strain>
    </source>
</reference>
<evidence type="ECO:0000313" key="1">
    <source>
        <dbReference type="EMBL" id="GGH63668.1"/>
    </source>
</evidence>
<accession>A0A917IT85</accession>
<reference evidence="1" key="1">
    <citation type="journal article" date="2014" name="Int. J. Syst. Evol. Microbiol.">
        <title>Complete genome sequence of Corynebacterium casei LMG S-19264T (=DSM 44701T), isolated from a smear-ripened cheese.</title>
        <authorList>
            <consortium name="US DOE Joint Genome Institute (JGI-PGF)"/>
            <person name="Walter F."/>
            <person name="Albersmeier A."/>
            <person name="Kalinowski J."/>
            <person name="Ruckert C."/>
        </authorList>
    </citation>
    <scope>NUCLEOTIDE SEQUENCE</scope>
    <source>
        <strain evidence="1">CGMCC 1.15290</strain>
    </source>
</reference>
<name>A0A917IT85_9BACT</name>
<proteinExistence type="predicted"/>
<organism evidence="1 2">
    <name type="scientific">Filimonas zeae</name>
    <dbReference type="NCBI Taxonomy" id="1737353"/>
    <lineage>
        <taxon>Bacteria</taxon>
        <taxon>Pseudomonadati</taxon>
        <taxon>Bacteroidota</taxon>
        <taxon>Chitinophagia</taxon>
        <taxon>Chitinophagales</taxon>
        <taxon>Chitinophagaceae</taxon>
        <taxon>Filimonas</taxon>
    </lineage>
</organism>
<evidence type="ECO:0000313" key="2">
    <source>
        <dbReference type="Proteomes" id="UP000627292"/>
    </source>
</evidence>
<sequence>MQKKYIISLLVALIGLVLVARPTFILLTHDFQAEADNAYFIYKHVKKRKQDFEEAPLPAILERLQLKIVKLPPVTPSRFIAARTQTALYLHPQVTVAAYSSISGTKTYLFTGKLSI</sequence>
<gene>
    <name evidence="1" type="ORF">GCM10011379_14840</name>
</gene>
<dbReference type="AlphaFoldDB" id="A0A917IT85"/>
<dbReference type="Proteomes" id="UP000627292">
    <property type="component" value="Unassembled WGS sequence"/>
</dbReference>
<dbReference type="RefSeq" id="WP_188951396.1">
    <property type="nucleotide sequence ID" value="NZ_BMIB01000002.1"/>
</dbReference>
<protein>
    <submittedName>
        <fullName evidence="1">Uncharacterized protein</fullName>
    </submittedName>
</protein>